<evidence type="ECO:0000313" key="2">
    <source>
        <dbReference type="Proteomes" id="UP000887013"/>
    </source>
</evidence>
<evidence type="ECO:0000313" key="1">
    <source>
        <dbReference type="EMBL" id="GFT02038.1"/>
    </source>
</evidence>
<gene>
    <name evidence="1" type="ORF">NPIL_179911</name>
</gene>
<dbReference type="AlphaFoldDB" id="A0A8X6NA44"/>
<keyword evidence="2" id="KW-1185">Reference proteome</keyword>
<sequence length="95" mass="10883">MKPKIGEVESQNGADALKLASVVDNLTENKIELYHILESGLRKVIIDLTNGYESRKTETTNLSMKIVLKDESSIYQRPYRLSVAKRLKINEQFKE</sequence>
<accession>A0A8X6NA44</accession>
<reference evidence="1" key="1">
    <citation type="submission" date="2020-08" db="EMBL/GenBank/DDBJ databases">
        <title>Multicomponent nature underlies the extraordinary mechanical properties of spider dragline silk.</title>
        <authorList>
            <person name="Kono N."/>
            <person name="Nakamura H."/>
            <person name="Mori M."/>
            <person name="Yoshida Y."/>
            <person name="Ohtoshi R."/>
            <person name="Malay A.D."/>
            <person name="Moran D.A.P."/>
            <person name="Tomita M."/>
            <person name="Numata K."/>
            <person name="Arakawa K."/>
        </authorList>
    </citation>
    <scope>NUCLEOTIDE SEQUENCE</scope>
</reference>
<name>A0A8X6NA44_NEPPI</name>
<dbReference type="Proteomes" id="UP000887013">
    <property type="component" value="Unassembled WGS sequence"/>
</dbReference>
<dbReference type="OrthoDB" id="3863715at2759"/>
<proteinExistence type="predicted"/>
<protein>
    <submittedName>
        <fullName evidence="1">Uncharacterized protein</fullName>
    </submittedName>
</protein>
<dbReference type="EMBL" id="BMAW01101973">
    <property type="protein sequence ID" value="GFT02038.1"/>
    <property type="molecule type" value="Genomic_DNA"/>
</dbReference>
<comment type="caution">
    <text evidence="1">The sequence shown here is derived from an EMBL/GenBank/DDBJ whole genome shotgun (WGS) entry which is preliminary data.</text>
</comment>
<organism evidence="1 2">
    <name type="scientific">Nephila pilipes</name>
    <name type="common">Giant wood spider</name>
    <name type="synonym">Nephila maculata</name>
    <dbReference type="NCBI Taxonomy" id="299642"/>
    <lineage>
        <taxon>Eukaryota</taxon>
        <taxon>Metazoa</taxon>
        <taxon>Ecdysozoa</taxon>
        <taxon>Arthropoda</taxon>
        <taxon>Chelicerata</taxon>
        <taxon>Arachnida</taxon>
        <taxon>Araneae</taxon>
        <taxon>Araneomorphae</taxon>
        <taxon>Entelegynae</taxon>
        <taxon>Araneoidea</taxon>
        <taxon>Nephilidae</taxon>
        <taxon>Nephila</taxon>
    </lineage>
</organism>